<feature type="transmembrane region" description="Helical" evidence="14">
    <location>
        <begin position="134"/>
        <end position="154"/>
    </location>
</feature>
<evidence type="ECO:0000313" key="15">
    <source>
        <dbReference type="Ensembl" id="ENSPREP00000014886.1"/>
    </source>
</evidence>
<evidence type="ECO:0000256" key="12">
    <source>
        <dbReference type="ARBA" id="ARBA00023201"/>
    </source>
</evidence>
<feature type="transmembrane region" description="Helical" evidence="14">
    <location>
        <begin position="72"/>
        <end position="89"/>
    </location>
</feature>
<dbReference type="OMA" id="EWIALFI"/>
<keyword evidence="5 14" id="KW-0812">Transmembrane</keyword>
<keyword evidence="6" id="KW-0769">Symport</keyword>
<keyword evidence="11" id="KW-0325">Glycoprotein</keyword>
<evidence type="ECO:0000256" key="1">
    <source>
        <dbReference type="ARBA" id="ARBA00004651"/>
    </source>
</evidence>
<feature type="transmembrane region" description="Helical" evidence="14">
    <location>
        <begin position="20"/>
        <end position="38"/>
    </location>
</feature>
<dbReference type="STRING" id="8081.ENSPREP00000014886"/>
<dbReference type="PANTHER" id="PTHR11819:SF151">
    <property type="entry name" value="SODIUM_GLUCOSE COTRANSPORTER 1"/>
    <property type="match status" value="1"/>
</dbReference>
<evidence type="ECO:0000256" key="13">
    <source>
        <dbReference type="RuleBase" id="RU362091"/>
    </source>
</evidence>
<keyword evidence="9" id="KW-0406">Ion transport</keyword>
<evidence type="ECO:0000256" key="5">
    <source>
        <dbReference type="ARBA" id="ARBA00022692"/>
    </source>
</evidence>
<dbReference type="PANTHER" id="PTHR11819">
    <property type="entry name" value="SOLUTE CARRIER FAMILY 5"/>
    <property type="match status" value="1"/>
</dbReference>
<keyword evidence="8" id="KW-0915">Sodium</keyword>
<evidence type="ECO:0000256" key="14">
    <source>
        <dbReference type="SAM" id="Phobius"/>
    </source>
</evidence>
<dbReference type="AlphaFoldDB" id="A0A3P9NZ92"/>
<feature type="transmembrane region" description="Helical" evidence="14">
    <location>
        <begin position="45"/>
        <end position="66"/>
    </location>
</feature>
<dbReference type="Pfam" id="PF00474">
    <property type="entry name" value="SSF"/>
    <property type="match status" value="1"/>
</dbReference>
<evidence type="ECO:0000256" key="4">
    <source>
        <dbReference type="ARBA" id="ARBA00022475"/>
    </source>
</evidence>
<keyword evidence="7 14" id="KW-1133">Transmembrane helix</keyword>
<evidence type="ECO:0000256" key="11">
    <source>
        <dbReference type="ARBA" id="ARBA00023180"/>
    </source>
</evidence>
<dbReference type="InterPro" id="IPR001734">
    <property type="entry name" value="Na/solute_symporter"/>
</dbReference>
<dbReference type="GO" id="GO:0005412">
    <property type="term" value="F:D-glucose:sodium symporter activity"/>
    <property type="evidence" value="ECO:0007669"/>
    <property type="project" value="TreeGrafter"/>
</dbReference>
<dbReference type="Proteomes" id="UP000242638">
    <property type="component" value="Unassembled WGS sequence"/>
</dbReference>
<reference evidence="16" key="1">
    <citation type="submission" date="2013-11" db="EMBL/GenBank/DDBJ databases">
        <title>The genomic landscape of the Guanapo guppy.</title>
        <authorList>
            <person name="Kuenstner A."/>
            <person name="Dreyer C."/>
        </authorList>
    </citation>
    <scope>NUCLEOTIDE SEQUENCE</scope>
    <source>
        <strain evidence="16">Guanapo</strain>
    </source>
</reference>
<dbReference type="InterPro" id="IPR038377">
    <property type="entry name" value="Na/Glc_symporter_sf"/>
</dbReference>
<evidence type="ECO:0000256" key="8">
    <source>
        <dbReference type="ARBA" id="ARBA00023053"/>
    </source>
</evidence>
<sequence>FASITKSQRNESQTVAINNAADISVIVIYFFGCLGCGIRGEFCKLSFFSIIGTSLFASNIGSVHFVGLAGTAALVNVVILGWVFGPIYIKAGVVTMPEYLKKRFGGKRIRIYHSVLSLLLPIFSLVPFSSSRSLGLNIYVAIMALLAITALYTVTGLSKRGNPLPSLIYTDTLQTVIMLTGSFILMGFGNIMFSLFIISLVTLDFNATFLRSKSVNQLK</sequence>
<evidence type="ECO:0000256" key="7">
    <source>
        <dbReference type="ARBA" id="ARBA00022989"/>
    </source>
</evidence>
<evidence type="ECO:0000313" key="16">
    <source>
        <dbReference type="Proteomes" id="UP000242638"/>
    </source>
</evidence>
<protein>
    <submittedName>
        <fullName evidence="15">Uncharacterized protein</fullName>
    </submittedName>
</protein>
<keyword evidence="4" id="KW-1003">Cell membrane</keyword>
<evidence type="ECO:0000256" key="10">
    <source>
        <dbReference type="ARBA" id="ARBA00023136"/>
    </source>
</evidence>
<dbReference type="Gene3D" id="1.20.1730.10">
    <property type="entry name" value="Sodium/glucose cotransporter"/>
    <property type="match status" value="1"/>
</dbReference>
<keyword evidence="10 14" id="KW-0472">Membrane</keyword>
<keyword evidence="12" id="KW-0739">Sodium transport</keyword>
<evidence type="ECO:0000256" key="6">
    <source>
        <dbReference type="ARBA" id="ARBA00022847"/>
    </source>
</evidence>
<comment type="similarity">
    <text evidence="2 13">Belongs to the sodium:solute symporter (SSF) (TC 2.A.21) family.</text>
</comment>
<feature type="transmembrane region" description="Helical" evidence="14">
    <location>
        <begin position="109"/>
        <end position="128"/>
    </location>
</feature>
<organism evidence="15 16">
    <name type="scientific">Poecilia reticulata</name>
    <name type="common">Guppy</name>
    <name type="synonym">Acanthophacelus reticulatus</name>
    <dbReference type="NCBI Taxonomy" id="8081"/>
    <lineage>
        <taxon>Eukaryota</taxon>
        <taxon>Metazoa</taxon>
        <taxon>Chordata</taxon>
        <taxon>Craniata</taxon>
        <taxon>Vertebrata</taxon>
        <taxon>Euteleostomi</taxon>
        <taxon>Actinopterygii</taxon>
        <taxon>Neopterygii</taxon>
        <taxon>Teleostei</taxon>
        <taxon>Neoteleostei</taxon>
        <taxon>Acanthomorphata</taxon>
        <taxon>Ovalentaria</taxon>
        <taxon>Atherinomorphae</taxon>
        <taxon>Cyprinodontiformes</taxon>
        <taxon>Poeciliidae</taxon>
        <taxon>Poeciliinae</taxon>
        <taxon>Poecilia</taxon>
    </lineage>
</organism>
<evidence type="ECO:0000256" key="2">
    <source>
        <dbReference type="ARBA" id="ARBA00006434"/>
    </source>
</evidence>
<dbReference type="GO" id="GO:0005886">
    <property type="term" value="C:plasma membrane"/>
    <property type="evidence" value="ECO:0007669"/>
    <property type="project" value="UniProtKB-SubCell"/>
</dbReference>
<keyword evidence="16" id="KW-1185">Reference proteome</keyword>
<keyword evidence="3" id="KW-0813">Transport</keyword>
<dbReference type="PROSITE" id="PS50283">
    <property type="entry name" value="NA_SOLUT_SYMP_3"/>
    <property type="match status" value="1"/>
</dbReference>
<dbReference type="GeneTree" id="ENSGT00940000155844"/>
<dbReference type="Ensembl" id="ENSPRET00000015040.1">
    <property type="protein sequence ID" value="ENSPREP00000014886.1"/>
    <property type="gene ID" value="ENSPREG00000010055.1"/>
</dbReference>
<reference evidence="15" key="3">
    <citation type="submission" date="2025-09" db="UniProtKB">
        <authorList>
            <consortium name="Ensembl"/>
        </authorList>
    </citation>
    <scope>IDENTIFICATION</scope>
    <source>
        <strain evidence="15">Guanapo</strain>
    </source>
</reference>
<name>A0A3P9NZ92_POERE</name>
<comment type="subcellular location">
    <subcellularLocation>
        <location evidence="1">Cell membrane</location>
        <topology evidence="1">Multi-pass membrane protein</topology>
    </subcellularLocation>
</comment>
<evidence type="ECO:0000256" key="9">
    <source>
        <dbReference type="ARBA" id="ARBA00023065"/>
    </source>
</evidence>
<proteinExistence type="inferred from homology"/>
<reference evidence="15" key="2">
    <citation type="submission" date="2025-08" db="UniProtKB">
        <authorList>
            <consortium name="Ensembl"/>
        </authorList>
    </citation>
    <scope>IDENTIFICATION</scope>
    <source>
        <strain evidence="15">Guanapo</strain>
    </source>
</reference>
<accession>A0A3P9NZ92</accession>
<evidence type="ECO:0000256" key="3">
    <source>
        <dbReference type="ARBA" id="ARBA00022448"/>
    </source>
</evidence>